<dbReference type="GO" id="GO:0006508">
    <property type="term" value="P:proteolysis"/>
    <property type="evidence" value="ECO:0007669"/>
    <property type="project" value="UniProtKB-KW"/>
</dbReference>
<evidence type="ECO:0000256" key="2">
    <source>
        <dbReference type="ARBA" id="ARBA00022741"/>
    </source>
</evidence>
<name>A0A7C1FZ25_THERO</name>
<accession>A0A7C1FZ25</accession>
<dbReference type="InterPro" id="IPR050130">
    <property type="entry name" value="ClpA_ClpB"/>
</dbReference>
<keyword evidence="2" id="KW-0547">Nucleotide-binding</keyword>
<evidence type="ECO:0000256" key="4">
    <source>
        <dbReference type="ARBA" id="ARBA00023186"/>
    </source>
</evidence>
<dbReference type="GO" id="GO:0005737">
    <property type="term" value="C:cytoplasm"/>
    <property type="evidence" value="ECO:0007669"/>
    <property type="project" value="TreeGrafter"/>
</dbReference>
<sequence>MVRRGNGSGWARWNELARYGYDLTRALLAQPQPLVQRHELTRRLTAALRSTFKGNVALVGPPGSGKRSALRALAQAIAHRDAPVELLNYQVFWIDVARLVSGARYRGELEQRAEQLSREIAAGSGRLVVVLEGAELLGLSNSDATSGNIALRALLNAGGIVLPLTPEQAARLTQSIPNWDMLVQVIEMPAWDEAACEAVLQAHLPRLQAHHRVEFAPEALRLAIQLAQRFLRAHALPGSALQILDHAAALAHLDGKTVVGRDRLLEAVALRTGLPLSGLDMLSPGSGGERHWLEIESALARRVVGQEPAIRAVARALRRARTGLGDPRRPLGSFLFIGPTGVGKTELARALAEFLFGDEESLIRIDMSEYMERHAVARLIGAPPGYVGFGLPGQLTDPVLRRPFSVVLFDEAEKAHPDVLNLLLQILEDGRLTDGYGRTVDFHNTLIVLTSNAGSQEAIGAGERAPEVFLSYARRLFRPELLNRLDDIVLFAPLSLDAMEQIVDLQLERAQQRLSLWGVRVRLSPSARSALARAGHDRELGARPLRRLIDREVLDPIARALLAGELEPGAEIVLDGEPGTWMWWKGGPEQVRKTALSSE</sequence>
<evidence type="ECO:0000256" key="1">
    <source>
        <dbReference type="ARBA" id="ARBA00022737"/>
    </source>
</evidence>
<dbReference type="PROSITE" id="PS00871">
    <property type="entry name" value="CLPAB_2"/>
    <property type="match status" value="1"/>
</dbReference>
<dbReference type="Pfam" id="PF10431">
    <property type="entry name" value="ClpB_D2-small"/>
    <property type="match status" value="1"/>
</dbReference>
<dbReference type="GO" id="GO:0006355">
    <property type="term" value="P:regulation of DNA-templated transcription"/>
    <property type="evidence" value="ECO:0007669"/>
    <property type="project" value="InterPro"/>
</dbReference>
<dbReference type="InterPro" id="IPR028299">
    <property type="entry name" value="ClpA/B_CS2"/>
</dbReference>
<dbReference type="Gene3D" id="1.10.8.60">
    <property type="match status" value="2"/>
</dbReference>
<protein>
    <submittedName>
        <fullName evidence="5">ATP-dependent Clp protease ATP-binding subunit</fullName>
    </submittedName>
</protein>
<dbReference type="CDD" id="cd19499">
    <property type="entry name" value="RecA-like_ClpB_Hsp104-like"/>
    <property type="match status" value="1"/>
</dbReference>
<dbReference type="GO" id="GO:0016887">
    <property type="term" value="F:ATP hydrolysis activity"/>
    <property type="evidence" value="ECO:0007669"/>
    <property type="project" value="InterPro"/>
</dbReference>
<dbReference type="CDD" id="cd00009">
    <property type="entry name" value="AAA"/>
    <property type="match status" value="1"/>
</dbReference>
<dbReference type="FunFam" id="3.40.50.300:FF:000025">
    <property type="entry name" value="ATP-dependent Clp protease subunit"/>
    <property type="match status" value="1"/>
</dbReference>
<dbReference type="SMART" id="SM01086">
    <property type="entry name" value="ClpB_D2-small"/>
    <property type="match status" value="1"/>
</dbReference>
<dbReference type="GO" id="GO:0034605">
    <property type="term" value="P:cellular response to heat"/>
    <property type="evidence" value="ECO:0007669"/>
    <property type="project" value="TreeGrafter"/>
</dbReference>
<dbReference type="InterPro" id="IPR003593">
    <property type="entry name" value="AAA+_ATPase"/>
</dbReference>
<dbReference type="InterPro" id="IPR001270">
    <property type="entry name" value="ClpA/B"/>
</dbReference>
<dbReference type="InterPro" id="IPR002078">
    <property type="entry name" value="Sigma_54_int"/>
</dbReference>
<keyword evidence="5" id="KW-0645">Protease</keyword>
<evidence type="ECO:0000313" key="5">
    <source>
        <dbReference type="EMBL" id="HEF64200.1"/>
    </source>
</evidence>
<dbReference type="AlphaFoldDB" id="A0A7C1FZ25"/>
<organism evidence="5">
    <name type="scientific">Thermomicrobium roseum</name>
    <dbReference type="NCBI Taxonomy" id="500"/>
    <lineage>
        <taxon>Bacteria</taxon>
        <taxon>Pseudomonadati</taxon>
        <taxon>Thermomicrobiota</taxon>
        <taxon>Thermomicrobia</taxon>
        <taxon>Thermomicrobiales</taxon>
        <taxon>Thermomicrobiaceae</taxon>
        <taxon>Thermomicrobium</taxon>
    </lineage>
</organism>
<dbReference type="InterPro" id="IPR027417">
    <property type="entry name" value="P-loop_NTPase"/>
</dbReference>
<dbReference type="Gene3D" id="3.40.50.300">
    <property type="entry name" value="P-loop containing nucleotide triphosphate hydrolases"/>
    <property type="match status" value="2"/>
</dbReference>
<dbReference type="SMART" id="SM00382">
    <property type="entry name" value="AAA"/>
    <property type="match status" value="2"/>
</dbReference>
<dbReference type="Pfam" id="PF17871">
    <property type="entry name" value="AAA_lid_9"/>
    <property type="match status" value="1"/>
</dbReference>
<dbReference type="SUPFAM" id="SSF52540">
    <property type="entry name" value="P-loop containing nucleoside triphosphate hydrolases"/>
    <property type="match status" value="2"/>
</dbReference>
<dbReference type="EMBL" id="DSJL01000001">
    <property type="protein sequence ID" value="HEF64200.1"/>
    <property type="molecule type" value="Genomic_DNA"/>
</dbReference>
<comment type="caution">
    <text evidence="5">The sequence shown here is derived from an EMBL/GenBank/DDBJ whole genome shotgun (WGS) entry which is preliminary data.</text>
</comment>
<reference evidence="5" key="1">
    <citation type="journal article" date="2020" name="mSystems">
        <title>Genome- and Community-Level Interaction Insights into Carbon Utilization and Element Cycling Functions of Hydrothermarchaeota in Hydrothermal Sediment.</title>
        <authorList>
            <person name="Zhou Z."/>
            <person name="Liu Y."/>
            <person name="Xu W."/>
            <person name="Pan J."/>
            <person name="Luo Z.H."/>
            <person name="Li M."/>
        </authorList>
    </citation>
    <scope>NUCLEOTIDE SEQUENCE [LARGE SCALE GENOMIC DNA]</scope>
    <source>
        <strain evidence="5">SpSt-222</strain>
    </source>
</reference>
<dbReference type="GO" id="GO:0008233">
    <property type="term" value="F:peptidase activity"/>
    <property type="evidence" value="ECO:0007669"/>
    <property type="project" value="UniProtKB-KW"/>
</dbReference>
<dbReference type="InterPro" id="IPR019489">
    <property type="entry name" value="Clp_ATPase_C"/>
</dbReference>
<dbReference type="Pfam" id="PF07724">
    <property type="entry name" value="AAA_2"/>
    <property type="match status" value="1"/>
</dbReference>
<dbReference type="PANTHER" id="PTHR11638">
    <property type="entry name" value="ATP-DEPENDENT CLP PROTEASE"/>
    <property type="match status" value="1"/>
</dbReference>
<dbReference type="PRINTS" id="PR00300">
    <property type="entry name" value="CLPPROTEASEA"/>
</dbReference>
<dbReference type="GO" id="GO:0005524">
    <property type="term" value="F:ATP binding"/>
    <property type="evidence" value="ECO:0007669"/>
    <property type="project" value="UniProtKB-KW"/>
</dbReference>
<dbReference type="PANTHER" id="PTHR11638:SF18">
    <property type="entry name" value="HEAT SHOCK PROTEIN 104"/>
    <property type="match status" value="1"/>
</dbReference>
<dbReference type="InterPro" id="IPR041546">
    <property type="entry name" value="ClpA/ClpB_AAA_lid"/>
</dbReference>
<gene>
    <name evidence="5" type="ORF">ENP47_01085</name>
</gene>
<evidence type="ECO:0000256" key="3">
    <source>
        <dbReference type="ARBA" id="ARBA00022840"/>
    </source>
</evidence>
<dbReference type="InterPro" id="IPR003959">
    <property type="entry name" value="ATPase_AAA_core"/>
</dbReference>
<keyword evidence="1" id="KW-0677">Repeat</keyword>
<keyword evidence="3 5" id="KW-0067">ATP-binding</keyword>
<dbReference type="PROSITE" id="PS50045">
    <property type="entry name" value="SIGMA54_INTERACT_4"/>
    <property type="match status" value="1"/>
</dbReference>
<keyword evidence="4" id="KW-0143">Chaperone</keyword>
<keyword evidence="5" id="KW-0378">Hydrolase</keyword>
<proteinExistence type="predicted"/>